<feature type="chain" id="PRO_5022702723" evidence="3">
    <location>
        <begin position="26"/>
        <end position="507"/>
    </location>
</feature>
<dbReference type="RefSeq" id="WP_146374283.1">
    <property type="nucleotide sequence ID" value="NZ_SJPP01000004.1"/>
</dbReference>
<accession>A0A5C6AYR2</accession>
<dbReference type="OrthoDB" id="260608at2"/>
<dbReference type="GO" id="GO:0015562">
    <property type="term" value="F:efflux transmembrane transporter activity"/>
    <property type="evidence" value="ECO:0007669"/>
    <property type="project" value="InterPro"/>
</dbReference>
<keyword evidence="5" id="KW-1185">Reference proteome</keyword>
<dbReference type="Gene3D" id="1.20.1600.10">
    <property type="entry name" value="Outer membrane efflux proteins (OEP)"/>
    <property type="match status" value="1"/>
</dbReference>
<dbReference type="PANTHER" id="PTHR30203">
    <property type="entry name" value="OUTER MEMBRANE CATION EFFLUX PROTEIN"/>
    <property type="match status" value="1"/>
</dbReference>
<sequence precursor="true">MANLRFFLSFCLMALVCCGCRTNGAYQSASTTDASQAAPPGTTTVAETGTPSSLDQSSPVVQQTSLESIAIDDSGVPQAIDSIPIEPEPADSLSLSGTISLALANNPDLVALRATERVGVATLGVAQTYPFNPFVQVQATPYQHLDNVNPRSTYHYMLMMQRFQLAGQQGHREDAAFSSLNGIRWNIHQAELQTSSLTAQLYFTALYQNGLLLIAEANHTNNERLLKTLQKRFEAGSVAAADVATIRIDTNSSRRQLQLARANHQTALRDLRRQLGFPPYAPLNFDGDLQQIDWQLPAGEALVPAETDQGIDRDSTARDAAWVASWAANRPDVLAAHANIDMARANLRLASADRVPDLQLGPYYQGDPDGMTRLGFRAEMNLPIINSGKPLETQRAAELSQQNTIWRQALLRAELEGQAAYERYKLAYVEFHRGNNEAVSELPRELQSLEQQLAEGEVDVVRVIQARTSMLQNQRALLDQLNELAQSAALLVGATGMPVELLLGQSL</sequence>
<dbReference type="PANTHER" id="PTHR30203:SF24">
    <property type="entry name" value="BLR4935 PROTEIN"/>
    <property type="match status" value="1"/>
</dbReference>
<name>A0A5C6AYR2_9PLAN</name>
<dbReference type="EMBL" id="SJPP01000004">
    <property type="protein sequence ID" value="TWU05185.1"/>
    <property type="molecule type" value="Genomic_DNA"/>
</dbReference>
<evidence type="ECO:0000313" key="5">
    <source>
        <dbReference type="Proteomes" id="UP000320735"/>
    </source>
</evidence>
<protein>
    <submittedName>
        <fullName evidence="4">Outer membrane efflux protein</fullName>
    </submittedName>
</protein>
<gene>
    <name evidence="4" type="ORF">CA54_58730</name>
</gene>
<organism evidence="4 5">
    <name type="scientific">Symmachiella macrocystis</name>
    <dbReference type="NCBI Taxonomy" id="2527985"/>
    <lineage>
        <taxon>Bacteria</taxon>
        <taxon>Pseudomonadati</taxon>
        <taxon>Planctomycetota</taxon>
        <taxon>Planctomycetia</taxon>
        <taxon>Planctomycetales</taxon>
        <taxon>Planctomycetaceae</taxon>
        <taxon>Symmachiella</taxon>
    </lineage>
</organism>
<evidence type="ECO:0000313" key="4">
    <source>
        <dbReference type="EMBL" id="TWU05185.1"/>
    </source>
</evidence>
<dbReference type="Pfam" id="PF02321">
    <property type="entry name" value="OEP"/>
    <property type="match status" value="2"/>
</dbReference>
<evidence type="ECO:0000256" key="1">
    <source>
        <dbReference type="ARBA" id="ARBA00007613"/>
    </source>
</evidence>
<dbReference type="AlphaFoldDB" id="A0A5C6AYR2"/>
<proteinExistence type="inferred from homology"/>
<dbReference type="InterPro" id="IPR010131">
    <property type="entry name" value="MdtP/NodT-like"/>
</dbReference>
<feature type="signal peptide" evidence="3">
    <location>
        <begin position="1"/>
        <end position="25"/>
    </location>
</feature>
<feature type="region of interest" description="Disordered" evidence="2">
    <location>
        <begin position="31"/>
        <end position="58"/>
    </location>
</feature>
<evidence type="ECO:0000256" key="3">
    <source>
        <dbReference type="SAM" id="SignalP"/>
    </source>
</evidence>
<dbReference type="Proteomes" id="UP000320735">
    <property type="component" value="Unassembled WGS sequence"/>
</dbReference>
<evidence type="ECO:0000256" key="2">
    <source>
        <dbReference type="SAM" id="MobiDB-lite"/>
    </source>
</evidence>
<keyword evidence="3" id="KW-0732">Signal</keyword>
<comment type="caution">
    <text evidence="4">The sequence shown here is derived from an EMBL/GenBank/DDBJ whole genome shotgun (WGS) entry which is preliminary data.</text>
</comment>
<feature type="compositionally biased region" description="Polar residues" evidence="2">
    <location>
        <begin position="41"/>
        <end position="58"/>
    </location>
</feature>
<reference evidence="4 5" key="1">
    <citation type="submission" date="2019-02" db="EMBL/GenBank/DDBJ databases">
        <title>Deep-cultivation of Planctomycetes and their phenomic and genomic characterization uncovers novel biology.</title>
        <authorList>
            <person name="Wiegand S."/>
            <person name="Jogler M."/>
            <person name="Boedeker C."/>
            <person name="Pinto D."/>
            <person name="Vollmers J."/>
            <person name="Rivas-Marin E."/>
            <person name="Kohn T."/>
            <person name="Peeters S.H."/>
            <person name="Heuer A."/>
            <person name="Rast P."/>
            <person name="Oberbeckmann S."/>
            <person name="Bunk B."/>
            <person name="Jeske O."/>
            <person name="Meyerdierks A."/>
            <person name="Storesund J.E."/>
            <person name="Kallscheuer N."/>
            <person name="Luecker S."/>
            <person name="Lage O.M."/>
            <person name="Pohl T."/>
            <person name="Merkel B.J."/>
            <person name="Hornburger P."/>
            <person name="Mueller R.-W."/>
            <person name="Bruemmer F."/>
            <person name="Labrenz M."/>
            <person name="Spormann A.M."/>
            <person name="Op Den Camp H."/>
            <person name="Overmann J."/>
            <person name="Amann R."/>
            <person name="Jetten M.S.M."/>
            <person name="Mascher T."/>
            <person name="Medema M.H."/>
            <person name="Devos D.P."/>
            <person name="Kaster A.-K."/>
            <person name="Ovreas L."/>
            <person name="Rohde M."/>
            <person name="Galperin M.Y."/>
            <person name="Jogler C."/>
        </authorList>
    </citation>
    <scope>NUCLEOTIDE SEQUENCE [LARGE SCALE GENOMIC DNA]</scope>
    <source>
        <strain evidence="4 5">CA54</strain>
    </source>
</reference>
<dbReference type="SUPFAM" id="SSF56954">
    <property type="entry name" value="Outer membrane efflux proteins (OEP)"/>
    <property type="match status" value="1"/>
</dbReference>
<comment type="similarity">
    <text evidence="1">Belongs to the outer membrane factor (OMF) (TC 1.B.17) family.</text>
</comment>
<dbReference type="InterPro" id="IPR003423">
    <property type="entry name" value="OMP_efflux"/>
</dbReference>